<evidence type="ECO:0000313" key="2">
    <source>
        <dbReference type="EMBL" id="MCD7460349.1"/>
    </source>
</evidence>
<dbReference type="EMBL" id="JACEIK010000648">
    <property type="protein sequence ID" value="MCD7460349.1"/>
    <property type="molecule type" value="Genomic_DNA"/>
</dbReference>
<feature type="non-terminal residue" evidence="2">
    <location>
        <position position="254"/>
    </location>
</feature>
<feature type="compositionally biased region" description="Pro residues" evidence="1">
    <location>
        <begin position="225"/>
        <end position="237"/>
    </location>
</feature>
<protein>
    <submittedName>
        <fullName evidence="2">Uncharacterized protein</fullName>
    </submittedName>
</protein>
<name>A0ABS8SN09_DATST</name>
<feature type="compositionally biased region" description="Pro residues" evidence="1">
    <location>
        <begin position="149"/>
        <end position="161"/>
    </location>
</feature>
<feature type="compositionally biased region" description="Pro residues" evidence="1">
    <location>
        <begin position="245"/>
        <end position="254"/>
    </location>
</feature>
<keyword evidence="3" id="KW-1185">Reference proteome</keyword>
<reference evidence="2 3" key="1">
    <citation type="journal article" date="2021" name="BMC Genomics">
        <title>Datura genome reveals duplications of psychoactive alkaloid biosynthetic genes and high mutation rate following tissue culture.</title>
        <authorList>
            <person name="Rajewski A."/>
            <person name="Carter-House D."/>
            <person name="Stajich J."/>
            <person name="Litt A."/>
        </authorList>
    </citation>
    <scope>NUCLEOTIDE SEQUENCE [LARGE SCALE GENOMIC DNA]</scope>
    <source>
        <strain evidence="2">AR-01</strain>
    </source>
</reference>
<feature type="region of interest" description="Disordered" evidence="1">
    <location>
        <begin position="213"/>
        <end position="254"/>
    </location>
</feature>
<evidence type="ECO:0000313" key="3">
    <source>
        <dbReference type="Proteomes" id="UP000823775"/>
    </source>
</evidence>
<evidence type="ECO:0000256" key="1">
    <source>
        <dbReference type="SAM" id="MobiDB-lite"/>
    </source>
</evidence>
<comment type="caution">
    <text evidence="2">The sequence shown here is derived from an EMBL/GenBank/DDBJ whole genome shotgun (WGS) entry which is preliminary data.</text>
</comment>
<feature type="compositionally biased region" description="Polar residues" evidence="1">
    <location>
        <begin position="8"/>
        <end position="21"/>
    </location>
</feature>
<organism evidence="2 3">
    <name type="scientific">Datura stramonium</name>
    <name type="common">Jimsonweed</name>
    <name type="synonym">Common thornapple</name>
    <dbReference type="NCBI Taxonomy" id="4076"/>
    <lineage>
        <taxon>Eukaryota</taxon>
        <taxon>Viridiplantae</taxon>
        <taxon>Streptophyta</taxon>
        <taxon>Embryophyta</taxon>
        <taxon>Tracheophyta</taxon>
        <taxon>Spermatophyta</taxon>
        <taxon>Magnoliopsida</taxon>
        <taxon>eudicotyledons</taxon>
        <taxon>Gunneridae</taxon>
        <taxon>Pentapetalae</taxon>
        <taxon>asterids</taxon>
        <taxon>lamiids</taxon>
        <taxon>Solanales</taxon>
        <taxon>Solanaceae</taxon>
        <taxon>Solanoideae</taxon>
        <taxon>Datureae</taxon>
        <taxon>Datura</taxon>
    </lineage>
</organism>
<sequence>MVSAHTGIDTQNPQQRRSGNIGTAAASIKMDSPEIHPLPPLHGQNLRQNHGNADVISRRTEDEEEFYSPRESLDGRDSSIGTGSTSRRVFAAVEVKNFGGSSSSSSYSSSSFGSGSPVRSVSLSISPPVSLSPKNSRPKSPELLAVHTSPPPQYHSPPSPPLADFVPILVIDGESDSPSPPSSSSPERYSSRSIDSSPRISYVWDQNIESPMTISNHIQQNAPISVPPPPPPPPPPLLISIPASVQPPPPPPPL</sequence>
<feature type="region of interest" description="Disordered" evidence="1">
    <location>
        <begin position="1"/>
        <end position="87"/>
    </location>
</feature>
<feature type="compositionally biased region" description="Basic and acidic residues" evidence="1">
    <location>
        <begin position="56"/>
        <end position="77"/>
    </location>
</feature>
<feature type="compositionally biased region" description="Low complexity" evidence="1">
    <location>
        <begin position="99"/>
        <end position="133"/>
    </location>
</feature>
<gene>
    <name evidence="2" type="ORF">HAX54_043364</name>
</gene>
<proteinExistence type="predicted"/>
<accession>A0ABS8SN09</accession>
<feature type="region of interest" description="Disordered" evidence="1">
    <location>
        <begin position="99"/>
        <end position="196"/>
    </location>
</feature>
<feature type="compositionally biased region" description="Low complexity" evidence="1">
    <location>
        <begin position="184"/>
        <end position="196"/>
    </location>
</feature>
<dbReference type="Proteomes" id="UP000823775">
    <property type="component" value="Unassembled WGS sequence"/>
</dbReference>